<feature type="domain" description="Filamentous haemagglutinin FhaB/tRNA nuclease CdiA-like TPS" evidence="2">
    <location>
        <begin position="32"/>
        <end position="150"/>
    </location>
</feature>
<gene>
    <name evidence="3" type="ORF">F3I20_18720</name>
</gene>
<proteinExistence type="predicted"/>
<dbReference type="SMART" id="SM00912">
    <property type="entry name" value="Haemagg_act"/>
    <property type="match status" value="1"/>
</dbReference>
<evidence type="ECO:0000259" key="2">
    <source>
        <dbReference type="SMART" id="SM00912"/>
    </source>
</evidence>
<comment type="caution">
    <text evidence="3">The sequence shown here is derived from an EMBL/GenBank/DDBJ whole genome shotgun (WGS) entry which is preliminary data.</text>
</comment>
<dbReference type="InterPro" id="IPR012334">
    <property type="entry name" value="Pectin_lyas_fold"/>
</dbReference>
<organism evidence="3 4">
    <name type="scientific">Candidatus Pantoea gossypiicola</name>
    <dbReference type="NCBI Taxonomy" id="2608008"/>
    <lineage>
        <taxon>Bacteria</taxon>
        <taxon>Pseudomonadati</taxon>
        <taxon>Pseudomonadota</taxon>
        <taxon>Gammaproteobacteria</taxon>
        <taxon>Enterobacterales</taxon>
        <taxon>Erwiniaceae</taxon>
        <taxon>Pantoea</taxon>
    </lineage>
</organism>
<evidence type="ECO:0000256" key="1">
    <source>
        <dbReference type="SAM" id="SignalP"/>
    </source>
</evidence>
<evidence type="ECO:0000313" key="3">
    <source>
        <dbReference type="EMBL" id="KAA6121069.1"/>
    </source>
</evidence>
<protein>
    <submittedName>
        <fullName evidence="3">Filamentous hemagglutinin N-terminal domain-containing protein</fullName>
    </submittedName>
</protein>
<keyword evidence="4" id="KW-1185">Reference proteome</keyword>
<dbReference type="Pfam" id="PF05860">
    <property type="entry name" value="TPS"/>
    <property type="match status" value="1"/>
</dbReference>
<sequence length="534" mass="54216">MKKHKFNLLFVATVATLCSQPALAALNTYTHANGSTVVNINQADANGLSHNMYQNFNVTSDGMVLNNSTADLVRESGNIARNSNLDKSASLILNEVISKSSSSLNGYIEVAGQKADVIIANPNGITCSGCSFINTGRATLTTGTPTFTDGALTGFNVAKGTITVNGDGLKGADYTDLLAQKINIQGQIATNQLQAIAGIYDYNIASGSATASGTAKAYGNTIDVSALGGATAGIIQLQTTDAGAGVNNSGILNATNLYITANGTLTNNGAIETGLLSATAGGSITNRGKLSASQAVLQTTDAFTNNGTIKTTDYATIVSLGKIANNNNAQIEAAGAVNIASLAGNIENRGTITTPKNLAMQTGYNTVDGVVTAVANTSLLNSGTIEAGNLSMNAVKEISLLSGGNVTSQGIAYVSATKVSNAATLTAQNASVMANEVSNQGVMQATGLLNVSGKNGISNSGTMKAATLTLATDEKISNSSCLFWVLCSKGTMSADKISITAPKIAAIGDLDGTYTTQVLELNKPAATPTTDTSL</sequence>
<keyword evidence="1" id="KW-0732">Signal</keyword>
<dbReference type="NCBIfam" id="TIGR01901">
    <property type="entry name" value="adhes_NPXG"/>
    <property type="match status" value="1"/>
</dbReference>
<name>A0AB34CGF3_9GAMM</name>
<accession>A0AB34CGF3</accession>
<dbReference type="Gene3D" id="2.160.20.10">
    <property type="entry name" value="Single-stranded right-handed beta-helix, Pectin lyase-like"/>
    <property type="match status" value="1"/>
</dbReference>
<feature type="signal peptide" evidence="1">
    <location>
        <begin position="1"/>
        <end position="24"/>
    </location>
</feature>
<dbReference type="SUPFAM" id="SSF51126">
    <property type="entry name" value="Pectin lyase-like"/>
    <property type="match status" value="1"/>
</dbReference>
<dbReference type="Proteomes" id="UP000324255">
    <property type="component" value="Unassembled WGS sequence"/>
</dbReference>
<dbReference type="RefSeq" id="WP_150014020.1">
    <property type="nucleotide sequence ID" value="NZ_VWVM01000017.1"/>
</dbReference>
<reference evidence="3 4" key="1">
    <citation type="submission" date="2019-09" db="EMBL/GenBank/DDBJ databases">
        <title>Genomic diversity of phyloplane-associated Pantoea species in Pakistan cotton crop.</title>
        <authorList>
            <person name="Tufail M.R."/>
            <person name="Cook D.R."/>
        </authorList>
    </citation>
    <scope>NUCLEOTIDE SEQUENCE [LARGE SCALE GENOMIC DNA]</scope>
    <source>
        <strain evidence="3 4">B_8</strain>
    </source>
</reference>
<dbReference type="EMBL" id="VWVM01000017">
    <property type="protein sequence ID" value="KAA6121069.1"/>
    <property type="molecule type" value="Genomic_DNA"/>
</dbReference>
<feature type="chain" id="PRO_5044214834" evidence="1">
    <location>
        <begin position="25"/>
        <end position="534"/>
    </location>
</feature>
<evidence type="ECO:0000313" key="4">
    <source>
        <dbReference type="Proteomes" id="UP000324255"/>
    </source>
</evidence>
<dbReference type="InterPro" id="IPR008638">
    <property type="entry name" value="FhaB/CdiA-like_TPS"/>
</dbReference>
<dbReference type="AlphaFoldDB" id="A0AB34CGF3"/>
<dbReference type="InterPro" id="IPR011050">
    <property type="entry name" value="Pectin_lyase_fold/virulence"/>
</dbReference>